<keyword evidence="3" id="KW-0804">Transcription</keyword>
<dbReference type="EMBL" id="QURH01000752">
    <property type="protein sequence ID" value="RFU38618.1"/>
    <property type="molecule type" value="Genomic_DNA"/>
</dbReference>
<feature type="region of interest" description="Disordered" evidence="4">
    <location>
        <begin position="1"/>
        <end position="31"/>
    </location>
</feature>
<keyword evidence="2" id="KW-0238">DNA-binding</keyword>
<dbReference type="PANTHER" id="PTHR44688:SF16">
    <property type="entry name" value="DNA-BINDING TRANSCRIPTIONAL ACTIVATOR DEVR_DOSR"/>
    <property type="match status" value="1"/>
</dbReference>
<feature type="non-terminal residue" evidence="6">
    <location>
        <position position="1"/>
    </location>
</feature>
<evidence type="ECO:0000313" key="7">
    <source>
        <dbReference type="Proteomes" id="UP000261811"/>
    </source>
</evidence>
<dbReference type="CDD" id="cd06170">
    <property type="entry name" value="LuxR_C_like"/>
    <property type="match status" value="1"/>
</dbReference>
<dbReference type="GO" id="GO:0006355">
    <property type="term" value="P:regulation of DNA-templated transcription"/>
    <property type="evidence" value="ECO:0007669"/>
    <property type="project" value="InterPro"/>
</dbReference>
<dbReference type="Proteomes" id="UP000261811">
    <property type="component" value="Unassembled WGS sequence"/>
</dbReference>
<evidence type="ECO:0000259" key="5">
    <source>
        <dbReference type="PROSITE" id="PS50043"/>
    </source>
</evidence>
<dbReference type="SUPFAM" id="SSF46894">
    <property type="entry name" value="C-terminal effector domain of the bipartite response regulators"/>
    <property type="match status" value="1"/>
</dbReference>
<comment type="caution">
    <text evidence="6">The sequence shown here is derived from an EMBL/GenBank/DDBJ whole genome shotgun (WGS) entry which is preliminary data.</text>
</comment>
<organism evidence="6 7">
    <name type="scientific">Actinomadura logoneensis</name>
    <dbReference type="NCBI Taxonomy" id="2293572"/>
    <lineage>
        <taxon>Bacteria</taxon>
        <taxon>Bacillati</taxon>
        <taxon>Actinomycetota</taxon>
        <taxon>Actinomycetes</taxon>
        <taxon>Streptosporangiales</taxon>
        <taxon>Thermomonosporaceae</taxon>
        <taxon>Actinomadura</taxon>
    </lineage>
</organism>
<name>A0A372JGY2_9ACTN</name>
<dbReference type="SMART" id="SM00421">
    <property type="entry name" value="HTH_LUXR"/>
    <property type="match status" value="1"/>
</dbReference>
<evidence type="ECO:0000256" key="2">
    <source>
        <dbReference type="ARBA" id="ARBA00023125"/>
    </source>
</evidence>
<evidence type="ECO:0000313" key="6">
    <source>
        <dbReference type="EMBL" id="RFU38618.1"/>
    </source>
</evidence>
<evidence type="ECO:0000256" key="4">
    <source>
        <dbReference type="SAM" id="MobiDB-lite"/>
    </source>
</evidence>
<dbReference type="InterPro" id="IPR000792">
    <property type="entry name" value="Tscrpt_reg_LuxR_C"/>
</dbReference>
<dbReference type="PANTHER" id="PTHR44688">
    <property type="entry name" value="DNA-BINDING TRANSCRIPTIONAL ACTIVATOR DEVR_DOSR"/>
    <property type="match status" value="1"/>
</dbReference>
<dbReference type="Pfam" id="PF00196">
    <property type="entry name" value="GerE"/>
    <property type="match status" value="1"/>
</dbReference>
<dbReference type="Gene3D" id="1.10.10.10">
    <property type="entry name" value="Winged helix-like DNA-binding domain superfamily/Winged helix DNA-binding domain"/>
    <property type="match status" value="1"/>
</dbReference>
<keyword evidence="1" id="KW-0805">Transcription regulation</keyword>
<dbReference type="RefSeq" id="WP_147341398.1">
    <property type="nucleotide sequence ID" value="NZ_QURH01000752.1"/>
</dbReference>
<feature type="compositionally biased region" description="Basic and acidic residues" evidence="4">
    <location>
        <begin position="1"/>
        <end position="12"/>
    </location>
</feature>
<dbReference type="PROSITE" id="PS00622">
    <property type="entry name" value="HTH_LUXR_1"/>
    <property type="match status" value="1"/>
</dbReference>
<dbReference type="PROSITE" id="PS50043">
    <property type="entry name" value="HTH_LUXR_2"/>
    <property type="match status" value="1"/>
</dbReference>
<dbReference type="GO" id="GO:0003677">
    <property type="term" value="F:DNA binding"/>
    <property type="evidence" value="ECO:0007669"/>
    <property type="project" value="UniProtKB-KW"/>
</dbReference>
<gene>
    <name evidence="6" type="ORF">DZF91_26725</name>
</gene>
<dbReference type="AlphaFoldDB" id="A0A372JGY2"/>
<dbReference type="InterPro" id="IPR016032">
    <property type="entry name" value="Sig_transdc_resp-reg_C-effctor"/>
</dbReference>
<dbReference type="PRINTS" id="PR00038">
    <property type="entry name" value="HTHLUXR"/>
</dbReference>
<dbReference type="InterPro" id="IPR036388">
    <property type="entry name" value="WH-like_DNA-bd_sf"/>
</dbReference>
<protein>
    <submittedName>
        <fullName evidence="6">LuxR family transcriptional regulator</fullName>
    </submittedName>
</protein>
<keyword evidence="7" id="KW-1185">Reference proteome</keyword>
<evidence type="ECO:0000256" key="3">
    <source>
        <dbReference type="ARBA" id="ARBA00023163"/>
    </source>
</evidence>
<accession>A0A372JGY2</accession>
<feature type="domain" description="HTH luxR-type" evidence="5">
    <location>
        <begin position="23"/>
        <end position="88"/>
    </location>
</feature>
<evidence type="ECO:0000256" key="1">
    <source>
        <dbReference type="ARBA" id="ARBA00023015"/>
    </source>
</evidence>
<proteinExistence type="predicted"/>
<sequence length="92" mass="9713">TLHGQAAREQRRVGVRVPAPGGRGSGPGGLSKREYEVASLVAEGYTNSQIAERLFVSVRTVETHLSHIFGKLGVTSRVGVVSALNRGDSGQE</sequence>
<reference evidence="6 7" key="1">
    <citation type="submission" date="2018-08" db="EMBL/GenBank/DDBJ databases">
        <title>Actinomadura jelena sp. nov., a novel Actinomycete isolated from soil in Chad.</title>
        <authorList>
            <person name="Shi L."/>
        </authorList>
    </citation>
    <scope>NUCLEOTIDE SEQUENCE [LARGE SCALE GENOMIC DNA]</scope>
    <source>
        <strain evidence="6 7">NEAU-G17</strain>
    </source>
</reference>